<dbReference type="AlphaFoldDB" id="A0A9P5NVH6"/>
<feature type="region of interest" description="Disordered" evidence="1">
    <location>
        <begin position="92"/>
        <end position="148"/>
    </location>
</feature>
<dbReference type="OrthoDB" id="3063983at2759"/>
<gene>
    <name evidence="2" type="ORF">CPB84DRAFT_1352886</name>
</gene>
<feature type="compositionally biased region" description="Polar residues" evidence="1">
    <location>
        <begin position="135"/>
        <end position="148"/>
    </location>
</feature>
<protein>
    <submittedName>
        <fullName evidence="2">Uncharacterized protein</fullName>
    </submittedName>
</protein>
<proteinExistence type="predicted"/>
<comment type="caution">
    <text evidence="2">The sequence shown here is derived from an EMBL/GenBank/DDBJ whole genome shotgun (WGS) entry which is preliminary data.</text>
</comment>
<sequence length="148" mass="17092">MQPESDEIVQQPIDASPSTFIRLLAQITTTLHFLESVGATFILWLIPSLAPEPRIHHYIPRSSSTTKVNTNTGAVLYNHHHHRQHILHRHSYDIINREDSPTDRRVQRTSDDSDSMEDRLKEVDWALETGEHIPPSTQDGNQRQRNMD</sequence>
<evidence type="ECO:0000313" key="3">
    <source>
        <dbReference type="Proteomes" id="UP000724874"/>
    </source>
</evidence>
<keyword evidence="3" id="KW-1185">Reference proteome</keyword>
<evidence type="ECO:0000256" key="1">
    <source>
        <dbReference type="SAM" id="MobiDB-lite"/>
    </source>
</evidence>
<evidence type="ECO:0000313" key="2">
    <source>
        <dbReference type="EMBL" id="KAF8910088.1"/>
    </source>
</evidence>
<accession>A0A9P5NVH6</accession>
<dbReference type="Proteomes" id="UP000724874">
    <property type="component" value="Unassembled WGS sequence"/>
</dbReference>
<reference evidence="2" key="1">
    <citation type="submission" date="2020-11" db="EMBL/GenBank/DDBJ databases">
        <authorList>
            <consortium name="DOE Joint Genome Institute"/>
            <person name="Ahrendt S."/>
            <person name="Riley R."/>
            <person name="Andreopoulos W."/>
            <person name="LaButti K."/>
            <person name="Pangilinan J."/>
            <person name="Ruiz-duenas F.J."/>
            <person name="Barrasa J.M."/>
            <person name="Sanchez-Garcia M."/>
            <person name="Camarero S."/>
            <person name="Miyauchi S."/>
            <person name="Serrano A."/>
            <person name="Linde D."/>
            <person name="Babiker R."/>
            <person name="Drula E."/>
            <person name="Ayuso-Fernandez I."/>
            <person name="Pacheco R."/>
            <person name="Padilla G."/>
            <person name="Ferreira P."/>
            <person name="Barriuso J."/>
            <person name="Kellner H."/>
            <person name="Castanera R."/>
            <person name="Alfaro M."/>
            <person name="Ramirez L."/>
            <person name="Pisabarro A.G."/>
            <person name="Kuo A."/>
            <person name="Tritt A."/>
            <person name="Lipzen A."/>
            <person name="He G."/>
            <person name="Yan M."/>
            <person name="Ng V."/>
            <person name="Cullen D."/>
            <person name="Martin F."/>
            <person name="Rosso M.-N."/>
            <person name="Henrissat B."/>
            <person name="Hibbett D."/>
            <person name="Martinez A.T."/>
            <person name="Grigoriev I.V."/>
        </authorList>
    </citation>
    <scope>NUCLEOTIDE SEQUENCE</scope>
    <source>
        <strain evidence="2">AH 44721</strain>
    </source>
</reference>
<organism evidence="2 3">
    <name type="scientific">Gymnopilus junonius</name>
    <name type="common">Spectacular rustgill mushroom</name>
    <name type="synonym">Gymnopilus spectabilis subsp. junonius</name>
    <dbReference type="NCBI Taxonomy" id="109634"/>
    <lineage>
        <taxon>Eukaryota</taxon>
        <taxon>Fungi</taxon>
        <taxon>Dikarya</taxon>
        <taxon>Basidiomycota</taxon>
        <taxon>Agaricomycotina</taxon>
        <taxon>Agaricomycetes</taxon>
        <taxon>Agaricomycetidae</taxon>
        <taxon>Agaricales</taxon>
        <taxon>Agaricineae</taxon>
        <taxon>Hymenogastraceae</taxon>
        <taxon>Gymnopilus</taxon>
    </lineage>
</organism>
<dbReference type="EMBL" id="JADNYJ010000007">
    <property type="protein sequence ID" value="KAF8910088.1"/>
    <property type="molecule type" value="Genomic_DNA"/>
</dbReference>
<name>A0A9P5NVH6_GYMJU</name>
<feature type="compositionally biased region" description="Basic and acidic residues" evidence="1">
    <location>
        <begin position="92"/>
        <end position="124"/>
    </location>
</feature>